<name>A0AA35ZRB9_LACSI</name>
<evidence type="ECO:0000256" key="1">
    <source>
        <dbReference type="SAM" id="MobiDB-lite"/>
    </source>
</evidence>
<proteinExistence type="predicted"/>
<dbReference type="EMBL" id="OX465084">
    <property type="protein sequence ID" value="CAI9297458.1"/>
    <property type="molecule type" value="Genomic_DNA"/>
</dbReference>
<reference evidence="2" key="1">
    <citation type="submission" date="2023-04" db="EMBL/GenBank/DDBJ databases">
        <authorList>
            <person name="Vijverberg K."/>
            <person name="Xiong W."/>
            <person name="Schranz E."/>
        </authorList>
    </citation>
    <scope>NUCLEOTIDE SEQUENCE</scope>
</reference>
<dbReference type="AlphaFoldDB" id="A0AA35ZRB9"/>
<feature type="compositionally biased region" description="Low complexity" evidence="1">
    <location>
        <begin position="45"/>
        <end position="56"/>
    </location>
</feature>
<dbReference type="Proteomes" id="UP001177003">
    <property type="component" value="Chromosome 8"/>
</dbReference>
<evidence type="ECO:0000313" key="2">
    <source>
        <dbReference type="EMBL" id="CAI9297458.1"/>
    </source>
</evidence>
<feature type="region of interest" description="Disordered" evidence="1">
    <location>
        <begin position="43"/>
        <end position="68"/>
    </location>
</feature>
<feature type="region of interest" description="Disordered" evidence="1">
    <location>
        <begin position="80"/>
        <end position="115"/>
    </location>
</feature>
<gene>
    <name evidence="2" type="ORF">LSALG_LOCUS36271</name>
</gene>
<evidence type="ECO:0000313" key="3">
    <source>
        <dbReference type="Proteomes" id="UP001177003"/>
    </source>
</evidence>
<accession>A0AA35ZRB9</accession>
<protein>
    <submittedName>
        <fullName evidence="2">Uncharacterized protein</fullName>
    </submittedName>
</protein>
<sequence>MSRSMMLVVHSTVSHEQLDQVTVKYQLVNEDDSILPVANVVIDRPSPGKSSKSSIGVRKSYDGINDDHTPLVATRNVINIDGDREDGSGEQPLIGHKRDMDSATSTSPSAVLSGG</sequence>
<keyword evidence="3" id="KW-1185">Reference proteome</keyword>
<organism evidence="2 3">
    <name type="scientific">Lactuca saligna</name>
    <name type="common">Willowleaf lettuce</name>
    <dbReference type="NCBI Taxonomy" id="75948"/>
    <lineage>
        <taxon>Eukaryota</taxon>
        <taxon>Viridiplantae</taxon>
        <taxon>Streptophyta</taxon>
        <taxon>Embryophyta</taxon>
        <taxon>Tracheophyta</taxon>
        <taxon>Spermatophyta</taxon>
        <taxon>Magnoliopsida</taxon>
        <taxon>eudicotyledons</taxon>
        <taxon>Gunneridae</taxon>
        <taxon>Pentapetalae</taxon>
        <taxon>asterids</taxon>
        <taxon>campanulids</taxon>
        <taxon>Asterales</taxon>
        <taxon>Asteraceae</taxon>
        <taxon>Cichorioideae</taxon>
        <taxon>Cichorieae</taxon>
        <taxon>Lactucinae</taxon>
        <taxon>Lactuca</taxon>
    </lineage>
</organism>
<feature type="compositionally biased region" description="Basic and acidic residues" evidence="1">
    <location>
        <begin position="59"/>
        <end position="68"/>
    </location>
</feature>
<feature type="compositionally biased region" description="Polar residues" evidence="1">
    <location>
        <begin position="102"/>
        <end position="115"/>
    </location>
</feature>